<dbReference type="eggNOG" id="COG0693">
    <property type="taxonomic scope" value="Bacteria"/>
</dbReference>
<evidence type="ECO:0000313" key="2">
    <source>
        <dbReference type="EMBL" id="ACK66288.1"/>
    </source>
</evidence>
<dbReference type="KEGG" id="cyp:PCC8801_2269"/>
<dbReference type="EMBL" id="CP001287">
    <property type="protein sequence ID" value="ACK66288.1"/>
    <property type="molecule type" value="Genomic_DNA"/>
</dbReference>
<keyword evidence="3" id="KW-1185">Reference proteome</keyword>
<dbReference type="SUPFAM" id="SSF52317">
    <property type="entry name" value="Class I glutamine amidotransferase-like"/>
    <property type="match status" value="1"/>
</dbReference>
<dbReference type="STRING" id="41431.PCC8801_2269"/>
<protein>
    <submittedName>
        <fullName evidence="2">ThiJ/PfpI domain protein</fullName>
    </submittedName>
</protein>
<dbReference type="AlphaFoldDB" id="B7K193"/>
<evidence type="ECO:0000313" key="3">
    <source>
        <dbReference type="Proteomes" id="UP000008204"/>
    </source>
</evidence>
<name>B7K193_RIPO1</name>
<dbReference type="InterPro" id="IPR029062">
    <property type="entry name" value="Class_I_gatase-like"/>
</dbReference>
<dbReference type="GO" id="GO:0006355">
    <property type="term" value="P:regulation of DNA-templated transcription"/>
    <property type="evidence" value="ECO:0007669"/>
    <property type="project" value="TreeGrafter"/>
</dbReference>
<dbReference type="Pfam" id="PF01965">
    <property type="entry name" value="DJ-1_PfpI"/>
    <property type="match status" value="1"/>
</dbReference>
<dbReference type="Gene3D" id="3.40.50.880">
    <property type="match status" value="1"/>
</dbReference>
<dbReference type="OrthoDB" id="6382410at2"/>
<gene>
    <name evidence="2" type="ordered locus">PCC8801_2269</name>
</gene>
<dbReference type="PANTHER" id="PTHR43130">
    <property type="entry name" value="ARAC-FAMILY TRANSCRIPTIONAL REGULATOR"/>
    <property type="match status" value="1"/>
</dbReference>
<reference evidence="3" key="1">
    <citation type="journal article" date="2011" name="MBio">
        <title>Novel metabolic attributes of the genus Cyanothece, comprising a group of unicellular nitrogen-fixing Cyanobacteria.</title>
        <authorList>
            <person name="Bandyopadhyay A."/>
            <person name="Elvitigala T."/>
            <person name="Welsh E."/>
            <person name="Stockel J."/>
            <person name="Liberton M."/>
            <person name="Min H."/>
            <person name="Sherman L.A."/>
            <person name="Pakrasi H.B."/>
        </authorList>
    </citation>
    <scope>NUCLEOTIDE SEQUENCE [LARGE SCALE GENOMIC DNA]</scope>
    <source>
        <strain evidence="3">PCC 8801</strain>
    </source>
</reference>
<evidence type="ECO:0000259" key="1">
    <source>
        <dbReference type="Pfam" id="PF01965"/>
    </source>
</evidence>
<dbReference type="RefSeq" id="WP_012595556.1">
    <property type="nucleotide sequence ID" value="NC_011726.1"/>
</dbReference>
<sequence length="228" mass="25006">MTQTSKYNIGLIIYPNMTQLDITGPHQVFSFMPNSSIYFVWKNQEPVTSDRGLTILPNTTFNDCPPLDLICVPGGPGQVAMMEDNEMLTFLKKQSQNAQLITSVCTGSLILAAAGLLDGYRATCHWAFLDHLALFNVEVSNERVVIDRNRITGGGVTAGIDFGLVVVSQLLGEEMAKMIQLLLQYDPQPPFNTGTPENADQSLVKQVQILGKDLIKSSLSVSQKLTNK</sequence>
<dbReference type="CDD" id="cd03139">
    <property type="entry name" value="GATase1_PfpI_2"/>
    <property type="match status" value="1"/>
</dbReference>
<accession>B7K193</accession>
<dbReference type="Proteomes" id="UP000008204">
    <property type="component" value="Chromosome"/>
</dbReference>
<dbReference type="HOGENOM" id="CLU_000445_44_1_3"/>
<dbReference type="InterPro" id="IPR002818">
    <property type="entry name" value="DJ-1/PfpI"/>
</dbReference>
<dbReference type="InterPro" id="IPR052158">
    <property type="entry name" value="INH-QAR"/>
</dbReference>
<feature type="domain" description="DJ-1/PfpI" evidence="1">
    <location>
        <begin position="11"/>
        <end position="168"/>
    </location>
</feature>
<dbReference type="PANTHER" id="PTHR43130:SF2">
    <property type="entry name" value="DJ-1_PFPI DOMAIN-CONTAINING PROTEIN"/>
    <property type="match status" value="1"/>
</dbReference>
<proteinExistence type="predicted"/>
<organism evidence="2 3">
    <name type="scientific">Rippkaea orientalis (strain PCC 8801 / RF-1)</name>
    <name type="common">Cyanothece sp. (strain PCC 8801)</name>
    <dbReference type="NCBI Taxonomy" id="41431"/>
    <lineage>
        <taxon>Bacteria</taxon>
        <taxon>Bacillati</taxon>
        <taxon>Cyanobacteriota</taxon>
        <taxon>Cyanophyceae</taxon>
        <taxon>Oscillatoriophycideae</taxon>
        <taxon>Chroococcales</taxon>
        <taxon>Aphanothecaceae</taxon>
        <taxon>Rippkaea</taxon>
        <taxon>Rippkaea orientalis</taxon>
    </lineage>
</organism>